<sequence length="158" mass="17671">MAYGWESYGCEGANHGSWTWMSAERIRILNTAVSMSKMIVMSPVASVIRFHSQHGSLTDEVATWSQVTVLLICGNRSSRTLMALCFMDVTVTEAQSGYKQAVNLPSCNPSRHELASALRFQLILIVRGLVSNRTQCDWLVTSHVVYMQHAMKNNMQLS</sequence>
<reference evidence="1" key="1">
    <citation type="journal article" date="2020" name="Stud. Mycol.">
        <title>101 Dothideomycetes genomes: a test case for predicting lifestyles and emergence of pathogens.</title>
        <authorList>
            <person name="Haridas S."/>
            <person name="Albert R."/>
            <person name="Binder M."/>
            <person name="Bloem J."/>
            <person name="Labutti K."/>
            <person name="Salamov A."/>
            <person name="Andreopoulos B."/>
            <person name="Baker S."/>
            <person name="Barry K."/>
            <person name="Bills G."/>
            <person name="Bluhm B."/>
            <person name="Cannon C."/>
            <person name="Castanera R."/>
            <person name="Culley D."/>
            <person name="Daum C."/>
            <person name="Ezra D."/>
            <person name="Gonzalez J."/>
            <person name="Henrissat B."/>
            <person name="Kuo A."/>
            <person name="Liang C."/>
            <person name="Lipzen A."/>
            <person name="Lutzoni F."/>
            <person name="Magnuson J."/>
            <person name="Mondo S."/>
            <person name="Nolan M."/>
            <person name="Ohm R."/>
            <person name="Pangilinan J."/>
            <person name="Park H.-J."/>
            <person name="Ramirez L."/>
            <person name="Alfaro M."/>
            <person name="Sun H."/>
            <person name="Tritt A."/>
            <person name="Yoshinaga Y."/>
            <person name="Zwiers L.-H."/>
            <person name="Turgeon B."/>
            <person name="Goodwin S."/>
            <person name="Spatafora J."/>
            <person name="Crous P."/>
            <person name="Grigoriev I."/>
        </authorList>
    </citation>
    <scope>NUCLEOTIDE SEQUENCE</scope>
    <source>
        <strain evidence="1">CBS 121167</strain>
    </source>
</reference>
<organism evidence="1 2">
    <name type="scientific">Aplosporella prunicola CBS 121167</name>
    <dbReference type="NCBI Taxonomy" id="1176127"/>
    <lineage>
        <taxon>Eukaryota</taxon>
        <taxon>Fungi</taxon>
        <taxon>Dikarya</taxon>
        <taxon>Ascomycota</taxon>
        <taxon>Pezizomycotina</taxon>
        <taxon>Dothideomycetes</taxon>
        <taxon>Dothideomycetes incertae sedis</taxon>
        <taxon>Botryosphaeriales</taxon>
        <taxon>Aplosporellaceae</taxon>
        <taxon>Aplosporella</taxon>
    </lineage>
</organism>
<proteinExistence type="predicted"/>
<evidence type="ECO:0000313" key="1">
    <source>
        <dbReference type="EMBL" id="KAF2143023.1"/>
    </source>
</evidence>
<dbReference type="Proteomes" id="UP000799438">
    <property type="component" value="Unassembled WGS sequence"/>
</dbReference>
<name>A0A6A6BHU4_9PEZI</name>
<evidence type="ECO:0000313" key="2">
    <source>
        <dbReference type="Proteomes" id="UP000799438"/>
    </source>
</evidence>
<dbReference type="GeneID" id="54300609"/>
<dbReference type="AlphaFoldDB" id="A0A6A6BHU4"/>
<accession>A0A6A6BHU4</accession>
<gene>
    <name evidence="1" type="ORF">K452DRAFT_307904</name>
</gene>
<dbReference type="EMBL" id="ML995483">
    <property type="protein sequence ID" value="KAF2143023.1"/>
    <property type="molecule type" value="Genomic_DNA"/>
</dbReference>
<protein>
    <submittedName>
        <fullName evidence="1">Uncharacterized protein</fullName>
    </submittedName>
</protein>
<keyword evidence="2" id="KW-1185">Reference proteome</keyword>
<dbReference type="RefSeq" id="XP_033398735.1">
    <property type="nucleotide sequence ID" value="XM_033543112.1"/>
</dbReference>